<evidence type="ECO:0000256" key="1">
    <source>
        <dbReference type="ARBA" id="ARBA00006315"/>
    </source>
</evidence>
<keyword evidence="2" id="KW-0223">Dioxygenase</keyword>
<dbReference type="STRING" id="706587.Desti_3093"/>
<dbReference type="AlphaFoldDB" id="I4C864"/>
<sequence>MYSPDSKPKLRNVEPIQVSTQNGPTVGLRDPLQMTGGILCFRPETLQVLALMDGRHSLRDIQEEVTRRTGLIAFLDDIIGLVKSLDEAYLLDSERFRTAFRERVERYRQLSVRPCSHAGASYEADPESLHRQLSSFFSGDGGPGSIQSGTDPRRPLGLIAPHIDVRSGGKCFASAYHALAAGQPSDIYVIFGTGHSGVEGIFTATNLDFETPLGVVRTDREFLGHLTDRLGHDPAAEEILHATEHVIEFQVIFLQHIFAARHPFTIVPILCSLSPEMLHETGPFQDRKRKFDAFCSAVRSACQRIGKSVCFIASADLDHIGPRYGDGFIPHKGTVNQTLENDRRMLGYLEALDLPGFVRHVSSDQETTRICGFSPIAAMFHCMDATEGRLLALDYAQVDDKNSFVSFASMIFH</sequence>
<dbReference type="Proteomes" id="UP000006055">
    <property type="component" value="Chromosome"/>
</dbReference>
<evidence type="ECO:0000313" key="2">
    <source>
        <dbReference type="EMBL" id="AFM25755.1"/>
    </source>
</evidence>
<protein>
    <submittedName>
        <fullName evidence="2">Putative dioxygenase</fullName>
    </submittedName>
</protein>
<dbReference type="HOGENOM" id="CLU_055281_0_0_7"/>
<dbReference type="PANTHER" id="PTHR11060">
    <property type="entry name" value="PROTEIN MEMO1"/>
    <property type="match status" value="1"/>
</dbReference>
<proteinExistence type="inferred from homology"/>
<accession>I4C864</accession>
<keyword evidence="2" id="KW-0560">Oxidoreductase</keyword>
<dbReference type="RefSeq" id="WP_014810892.1">
    <property type="nucleotide sequence ID" value="NC_018025.1"/>
</dbReference>
<gene>
    <name evidence="2" type="ordered locus">Desti_3093</name>
</gene>
<name>I4C864_DESTA</name>
<dbReference type="PANTHER" id="PTHR11060:SF0">
    <property type="entry name" value="PROTEIN MEMO1"/>
    <property type="match status" value="1"/>
</dbReference>
<dbReference type="EMBL" id="CP003360">
    <property type="protein sequence ID" value="AFM25755.1"/>
    <property type="molecule type" value="Genomic_DNA"/>
</dbReference>
<dbReference type="OrthoDB" id="9771412at2"/>
<dbReference type="GO" id="GO:0051213">
    <property type="term" value="F:dioxygenase activity"/>
    <property type="evidence" value="ECO:0007669"/>
    <property type="project" value="UniProtKB-KW"/>
</dbReference>
<organism evidence="2 3">
    <name type="scientific">Desulfomonile tiedjei (strain ATCC 49306 / DSM 6799 / DCB-1)</name>
    <dbReference type="NCBI Taxonomy" id="706587"/>
    <lineage>
        <taxon>Bacteria</taxon>
        <taxon>Pseudomonadati</taxon>
        <taxon>Thermodesulfobacteriota</taxon>
        <taxon>Desulfomonilia</taxon>
        <taxon>Desulfomonilales</taxon>
        <taxon>Desulfomonilaceae</taxon>
        <taxon>Desulfomonile</taxon>
    </lineage>
</organism>
<evidence type="ECO:0000313" key="3">
    <source>
        <dbReference type="Proteomes" id="UP000006055"/>
    </source>
</evidence>
<dbReference type="Gene3D" id="3.40.830.10">
    <property type="entry name" value="LigB-like"/>
    <property type="match status" value="1"/>
</dbReference>
<dbReference type="Pfam" id="PF01875">
    <property type="entry name" value="Memo"/>
    <property type="match status" value="1"/>
</dbReference>
<dbReference type="eggNOG" id="COG1355">
    <property type="taxonomic scope" value="Bacteria"/>
</dbReference>
<dbReference type="CDD" id="cd07361">
    <property type="entry name" value="MEMO_like"/>
    <property type="match status" value="1"/>
</dbReference>
<dbReference type="InterPro" id="IPR002737">
    <property type="entry name" value="MEMO1_fam"/>
</dbReference>
<keyword evidence="3" id="KW-1185">Reference proteome</keyword>
<comment type="similarity">
    <text evidence="1">Belongs to the MEMO1 family.</text>
</comment>
<dbReference type="NCBIfam" id="TIGR04336">
    <property type="entry name" value="AmmeMemoSam_B"/>
    <property type="match status" value="1"/>
</dbReference>
<reference evidence="3" key="1">
    <citation type="submission" date="2012-06" db="EMBL/GenBank/DDBJ databases">
        <title>Complete sequence of chromosome of Desulfomonile tiedjei DSM 6799.</title>
        <authorList>
            <person name="Lucas S."/>
            <person name="Copeland A."/>
            <person name="Lapidus A."/>
            <person name="Glavina del Rio T."/>
            <person name="Dalin E."/>
            <person name="Tice H."/>
            <person name="Bruce D."/>
            <person name="Goodwin L."/>
            <person name="Pitluck S."/>
            <person name="Peters L."/>
            <person name="Ovchinnikova G."/>
            <person name="Zeytun A."/>
            <person name="Lu M."/>
            <person name="Kyrpides N."/>
            <person name="Mavromatis K."/>
            <person name="Ivanova N."/>
            <person name="Brettin T."/>
            <person name="Detter J.C."/>
            <person name="Han C."/>
            <person name="Larimer F."/>
            <person name="Land M."/>
            <person name="Hauser L."/>
            <person name="Markowitz V."/>
            <person name="Cheng J.-F."/>
            <person name="Hugenholtz P."/>
            <person name="Woyke T."/>
            <person name="Wu D."/>
            <person name="Spring S."/>
            <person name="Schroeder M."/>
            <person name="Brambilla E."/>
            <person name="Klenk H.-P."/>
            <person name="Eisen J.A."/>
        </authorList>
    </citation>
    <scope>NUCLEOTIDE SEQUENCE [LARGE SCALE GENOMIC DNA]</scope>
    <source>
        <strain evidence="3">ATCC 49306 / DSM 6799 / DCB-1</strain>
    </source>
</reference>
<dbReference type="KEGG" id="dti:Desti_3093"/>